<sequence length="464" mass="50235">MVALYLALTACGAVIATASAASLLWIVLCLVLAHALPFAAYLLLAQTDAPKHSGSIFLPLSPGELGISLGISVTANSGCTQAARAAPGPHDPVCGPSLWLQQTKLHAPWVELKVKLTKTARHLGLLVAVVNYVWFVATTVPRFVLASVQTAIALWRASSKTYPPAAVLENIRRNISYHHKPRCKLDVFLAHSRPAPSPRPQSSPPISRVSSVTTLPDVDVGSQVDGEFPPGTWGDLAPGSPINGDPNLSPVVMLVYDVGTMGPIKPQKWMFWLLGNKLAQQGYGKLDEARDVRHALSWVRKEIANYGGDPGNIHLMGHGLGAHLALYTISQAAVVHSRDRLEILNAASQWSHFAGQQREIPNGLKSLRVYAPEADLPPIRGVIMLSPIADIIKQTVSRRRLSSSMGKLHKGIWLADLLNGLDMGVTIKQYKLAHFDVVTSMMTGFRGKSTDWLLHDSELVDPSR</sequence>
<feature type="domain" description="Carboxylesterase type B" evidence="2">
    <location>
        <begin position="291"/>
        <end position="329"/>
    </location>
</feature>
<keyword evidence="1" id="KW-0472">Membrane</keyword>
<dbReference type="KEGG" id="tasa:A1Q1_04651"/>
<dbReference type="SUPFAM" id="SSF53474">
    <property type="entry name" value="alpha/beta-Hydrolases"/>
    <property type="match status" value="1"/>
</dbReference>
<feature type="transmembrane region" description="Helical" evidence="1">
    <location>
        <begin position="123"/>
        <end position="144"/>
    </location>
</feature>
<gene>
    <name evidence="3" type="ORF">A1Q1_04651</name>
</gene>
<organism evidence="3 4">
    <name type="scientific">Trichosporon asahii var. asahii (strain ATCC 90039 / CBS 2479 / JCM 2466 / KCTC 7840 / NBRC 103889/ NCYC 2677 / UAMH 7654)</name>
    <name type="common">Yeast</name>
    <dbReference type="NCBI Taxonomy" id="1186058"/>
    <lineage>
        <taxon>Eukaryota</taxon>
        <taxon>Fungi</taxon>
        <taxon>Dikarya</taxon>
        <taxon>Basidiomycota</taxon>
        <taxon>Agaricomycotina</taxon>
        <taxon>Tremellomycetes</taxon>
        <taxon>Trichosporonales</taxon>
        <taxon>Trichosporonaceae</taxon>
        <taxon>Trichosporon</taxon>
    </lineage>
</organism>
<evidence type="ECO:0000256" key="1">
    <source>
        <dbReference type="SAM" id="Phobius"/>
    </source>
</evidence>
<comment type="caution">
    <text evidence="3">The sequence shown here is derived from an EMBL/GenBank/DDBJ whole genome shotgun (WGS) entry which is preliminary data.</text>
</comment>
<accession>J5SNU5</accession>
<evidence type="ECO:0000259" key="2">
    <source>
        <dbReference type="Pfam" id="PF00135"/>
    </source>
</evidence>
<dbReference type="GeneID" id="25988163"/>
<dbReference type="HOGENOM" id="CLU_589485_0_0_1"/>
<feature type="transmembrane region" description="Helical" evidence="1">
    <location>
        <begin position="23"/>
        <end position="44"/>
    </location>
</feature>
<name>J5SNU5_TRIAS</name>
<dbReference type="InterPro" id="IPR029058">
    <property type="entry name" value="AB_hydrolase_fold"/>
</dbReference>
<dbReference type="Proteomes" id="UP000002748">
    <property type="component" value="Unassembled WGS sequence"/>
</dbReference>
<dbReference type="RefSeq" id="XP_014178364.1">
    <property type="nucleotide sequence ID" value="XM_014322889.1"/>
</dbReference>
<dbReference type="InterPro" id="IPR002018">
    <property type="entry name" value="CarbesteraseB"/>
</dbReference>
<keyword evidence="1" id="KW-1133">Transmembrane helix</keyword>
<dbReference type="EMBL" id="ALBS01000280">
    <property type="protein sequence ID" value="EJT46686.1"/>
    <property type="molecule type" value="Genomic_DNA"/>
</dbReference>
<reference evidence="3 4" key="1">
    <citation type="journal article" date="2012" name="Eukaryot. Cell">
        <title>Draft genome sequence of CBS 2479, the standard type strain of Trichosporon asahii.</title>
        <authorList>
            <person name="Yang R.Y."/>
            <person name="Li H.T."/>
            <person name="Zhu H."/>
            <person name="Zhou G.P."/>
            <person name="Wang M."/>
            <person name="Wang L."/>
        </authorList>
    </citation>
    <scope>NUCLEOTIDE SEQUENCE [LARGE SCALE GENOMIC DNA]</scope>
    <source>
        <strain evidence="4">ATCC 90039 / CBS 2479 / JCM 2466 / KCTC 7840 / NCYC 2677 / UAMH 7654</strain>
    </source>
</reference>
<evidence type="ECO:0000313" key="3">
    <source>
        <dbReference type="EMBL" id="EJT46686.1"/>
    </source>
</evidence>
<evidence type="ECO:0000313" key="4">
    <source>
        <dbReference type="Proteomes" id="UP000002748"/>
    </source>
</evidence>
<dbReference type="Gene3D" id="3.40.50.1820">
    <property type="entry name" value="alpha/beta hydrolase"/>
    <property type="match status" value="1"/>
</dbReference>
<dbReference type="AlphaFoldDB" id="J5SNU5"/>
<proteinExistence type="predicted"/>
<dbReference type="VEuPathDB" id="FungiDB:A1Q1_04651"/>
<protein>
    <recommendedName>
        <fullName evidence="2">Carboxylesterase type B domain-containing protein</fullName>
    </recommendedName>
</protein>
<dbReference type="Pfam" id="PF00135">
    <property type="entry name" value="COesterase"/>
    <property type="match status" value="1"/>
</dbReference>
<keyword evidence="1" id="KW-0812">Transmembrane</keyword>
<dbReference type="OrthoDB" id="6495301at2759"/>